<name>A0A6G1BXX0_9ORYZ</name>
<dbReference type="EMBL" id="SPHZ02000011">
    <property type="protein sequence ID" value="KAF0892859.1"/>
    <property type="molecule type" value="Genomic_DNA"/>
</dbReference>
<reference evidence="1 2" key="1">
    <citation type="submission" date="2019-11" db="EMBL/GenBank/DDBJ databases">
        <title>Whole genome sequence of Oryza granulata.</title>
        <authorList>
            <person name="Li W."/>
        </authorList>
    </citation>
    <scope>NUCLEOTIDE SEQUENCE [LARGE SCALE GENOMIC DNA]</scope>
    <source>
        <strain evidence="2">cv. Menghai</strain>
        <tissue evidence="1">Leaf</tissue>
    </source>
</reference>
<evidence type="ECO:0000313" key="1">
    <source>
        <dbReference type="EMBL" id="KAF0892859.1"/>
    </source>
</evidence>
<keyword evidence="2" id="KW-1185">Reference proteome</keyword>
<dbReference type="Proteomes" id="UP000479710">
    <property type="component" value="Unassembled WGS sequence"/>
</dbReference>
<sequence length="82" mass="9363">MTLWCSTRRGALTSWQTPCHYDSEVVPTLLAISSMQFGIFTTTQQEVYNNMALCALQAKIITLKSLIIFDPVSMSWSLRRPY</sequence>
<protein>
    <submittedName>
        <fullName evidence="1">Uncharacterized protein</fullName>
    </submittedName>
</protein>
<evidence type="ECO:0000313" key="2">
    <source>
        <dbReference type="Proteomes" id="UP000479710"/>
    </source>
</evidence>
<proteinExistence type="predicted"/>
<accession>A0A6G1BXX0</accession>
<organism evidence="1 2">
    <name type="scientific">Oryza meyeriana var. granulata</name>
    <dbReference type="NCBI Taxonomy" id="110450"/>
    <lineage>
        <taxon>Eukaryota</taxon>
        <taxon>Viridiplantae</taxon>
        <taxon>Streptophyta</taxon>
        <taxon>Embryophyta</taxon>
        <taxon>Tracheophyta</taxon>
        <taxon>Spermatophyta</taxon>
        <taxon>Magnoliopsida</taxon>
        <taxon>Liliopsida</taxon>
        <taxon>Poales</taxon>
        <taxon>Poaceae</taxon>
        <taxon>BOP clade</taxon>
        <taxon>Oryzoideae</taxon>
        <taxon>Oryzeae</taxon>
        <taxon>Oryzinae</taxon>
        <taxon>Oryza</taxon>
        <taxon>Oryza meyeriana</taxon>
    </lineage>
</organism>
<gene>
    <name evidence="1" type="ORF">E2562_018642</name>
</gene>
<dbReference type="AlphaFoldDB" id="A0A6G1BXX0"/>
<comment type="caution">
    <text evidence="1">The sequence shown here is derived from an EMBL/GenBank/DDBJ whole genome shotgun (WGS) entry which is preliminary data.</text>
</comment>